<evidence type="ECO:0000259" key="7">
    <source>
        <dbReference type="PROSITE" id="PS50158"/>
    </source>
</evidence>
<dbReference type="InterPro" id="IPR050987">
    <property type="entry name" value="AtrR-like"/>
</dbReference>
<feature type="compositionally biased region" description="Basic and acidic residues" evidence="5">
    <location>
        <begin position="849"/>
        <end position="865"/>
    </location>
</feature>
<proteinExistence type="predicted"/>
<keyword evidence="1" id="KW-0507">mRNA processing</keyword>
<evidence type="ECO:0000256" key="3">
    <source>
        <dbReference type="ARBA" id="ARBA00023242"/>
    </source>
</evidence>
<dbReference type="GO" id="GO:0008270">
    <property type="term" value="F:zinc ion binding"/>
    <property type="evidence" value="ECO:0007669"/>
    <property type="project" value="UniProtKB-KW"/>
</dbReference>
<dbReference type="PANTHER" id="PTHR46910">
    <property type="entry name" value="TRANSCRIPTION FACTOR PDR1"/>
    <property type="match status" value="1"/>
</dbReference>
<dbReference type="InterPro" id="IPR001878">
    <property type="entry name" value="Znf_CCHC"/>
</dbReference>
<feature type="compositionally biased region" description="Polar residues" evidence="5">
    <location>
        <begin position="1"/>
        <end position="13"/>
    </location>
</feature>
<dbReference type="AlphaFoldDB" id="A0A9P3PIT1"/>
<keyword evidence="9" id="KW-1185">Reference proteome</keyword>
<feature type="region of interest" description="Disordered" evidence="5">
    <location>
        <begin position="847"/>
        <end position="955"/>
    </location>
</feature>
<dbReference type="GO" id="GO:0003677">
    <property type="term" value="F:DNA binding"/>
    <property type="evidence" value="ECO:0007669"/>
    <property type="project" value="InterPro"/>
</dbReference>
<dbReference type="SMART" id="SM00066">
    <property type="entry name" value="GAL4"/>
    <property type="match status" value="1"/>
</dbReference>
<dbReference type="InterPro" id="IPR001138">
    <property type="entry name" value="Zn2Cys6_DnaBD"/>
</dbReference>
<dbReference type="PROSITE" id="PS50158">
    <property type="entry name" value="ZF_CCHC"/>
    <property type="match status" value="2"/>
</dbReference>
<dbReference type="InterPro" id="IPR036875">
    <property type="entry name" value="Znf_CCHC_sf"/>
</dbReference>
<dbReference type="InterPro" id="IPR007219">
    <property type="entry name" value="XnlR_reg_dom"/>
</dbReference>
<dbReference type="Gene3D" id="4.10.60.10">
    <property type="entry name" value="Zinc finger, CCHC-type"/>
    <property type="match status" value="2"/>
</dbReference>
<name>A0A9P3PIT1_LYOSH</name>
<feature type="domain" description="CCHC-type" evidence="7">
    <location>
        <begin position="966"/>
        <end position="980"/>
    </location>
</feature>
<evidence type="ECO:0000256" key="1">
    <source>
        <dbReference type="ARBA" id="ARBA00022664"/>
    </source>
</evidence>
<comment type="caution">
    <text evidence="8">The sequence shown here is derived from an EMBL/GenBank/DDBJ whole genome shotgun (WGS) entry which is preliminary data.</text>
</comment>
<keyword evidence="4" id="KW-0863">Zinc-finger</keyword>
<reference evidence="8" key="1">
    <citation type="submission" date="2022-07" db="EMBL/GenBank/DDBJ databases">
        <title>The genome of Lyophyllum shimeji provides insight into the initial evolution of ectomycorrhizal fungal genome.</title>
        <authorList>
            <person name="Kobayashi Y."/>
            <person name="Shibata T."/>
            <person name="Hirakawa H."/>
            <person name="Shigenobu S."/>
            <person name="Nishiyama T."/>
            <person name="Yamada A."/>
            <person name="Hasebe M."/>
            <person name="Kawaguchi M."/>
        </authorList>
    </citation>
    <scope>NUCLEOTIDE SEQUENCE</scope>
    <source>
        <strain evidence="8">AT787</strain>
    </source>
</reference>
<evidence type="ECO:0000256" key="5">
    <source>
        <dbReference type="SAM" id="MobiDB-lite"/>
    </source>
</evidence>
<keyword evidence="4" id="KW-0862">Zinc</keyword>
<feature type="region of interest" description="Disordered" evidence="5">
    <location>
        <begin position="1"/>
        <end position="28"/>
    </location>
</feature>
<evidence type="ECO:0000256" key="2">
    <source>
        <dbReference type="ARBA" id="ARBA00022723"/>
    </source>
</evidence>
<evidence type="ECO:0000313" key="9">
    <source>
        <dbReference type="Proteomes" id="UP001063166"/>
    </source>
</evidence>
<dbReference type="SUPFAM" id="SSF57701">
    <property type="entry name" value="Zn2/Cys6 DNA-binding domain"/>
    <property type="match status" value="1"/>
</dbReference>
<dbReference type="PANTHER" id="PTHR46910:SF38">
    <property type="entry name" value="ZN(2)-C6 FUNGAL-TYPE DOMAIN-CONTAINING PROTEIN"/>
    <property type="match status" value="1"/>
</dbReference>
<feature type="domain" description="Zn(2)-C6 fungal-type" evidence="6">
    <location>
        <begin position="28"/>
        <end position="61"/>
    </location>
</feature>
<feature type="compositionally biased region" description="Polar residues" evidence="5">
    <location>
        <begin position="866"/>
        <end position="876"/>
    </location>
</feature>
<feature type="compositionally biased region" description="Basic residues" evidence="5">
    <location>
        <begin position="880"/>
        <end position="889"/>
    </location>
</feature>
<evidence type="ECO:0000256" key="4">
    <source>
        <dbReference type="PROSITE-ProRule" id="PRU00047"/>
    </source>
</evidence>
<dbReference type="SMART" id="SM00906">
    <property type="entry name" value="Fungal_trans"/>
    <property type="match status" value="1"/>
</dbReference>
<evidence type="ECO:0000259" key="6">
    <source>
        <dbReference type="PROSITE" id="PS50048"/>
    </source>
</evidence>
<accession>A0A9P3PIT1</accession>
<dbReference type="Proteomes" id="UP001063166">
    <property type="component" value="Unassembled WGS sequence"/>
</dbReference>
<keyword evidence="2" id="KW-0479">Metal-binding</keyword>
<dbReference type="SMART" id="SM00343">
    <property type="entry name" value="ZnF_C2HC"/>
    <property type="match status" value="3"/>
</dbReference>
<dbReference type="CDD" id="cd00067">
    <property type="entry name" value="GAL4"/>
    <property type="match status" value="1"/>
</dbReference>
<dbReference type="CDD" id="cd12148">
    <property type="entry name" value="fungal_TF_MHR"/>
    <property type="match status" value="1"/>
</dbReference>
<dbReference type="PROSITE" id="PS50048">
    <property type="entry name" value="ZN2_CY6_FUNGAL_2"/>
    <property type="match status" value="1"/>
</dbReference>
<dbReference type="GO" id="GO:0000981">
    <property type="term" value="F:DNA-binding transcription factor activity, RNA polymerase II-specific"/>
    <property type="evidence" value="ECO:0007669"/>
    <property type="project" value="InterPro"/>
</dbReference>
<dbReference type="GO" id="GO:0006397">
    <property type="term" value="P:mRNA processing"/>
    <property type="evidence" value="ECO:0007669"/>
    <property type="project" value="UniProtKB-KW"/>
</dbReference>
<feature type="compositionally biased region" description="Basic and acidic residues" evidence="5">
    <location>
        <begin position="904"/>
        <end position="921"/>
    </location>
</feature>
<dbReference type="Pfam" id="PF04082">
    <property type="entry name" value="Fungal_trans"/>
    <property type="match status" value="1"/>
</dbReference>
<organism evidence="8 9">
    <name type="scientific">Lyophyllum shimeji</name>
    <name type="common">Hon-shimeji</name>
    <name type="synonym">Tricholoma shimeji</name>
    <dbReference type="NCBI Taxonomy" id="47721"/>
    <lineage>
        <taxon>Eukaryota</taxon>
        <taxon>Fungi</taxon>
        <taxon>Dikarya</taxon>
        <taxon>Basidiomycota</taxon>
        <taxon>Agaricomycotina</taxon>
        <taxon>Agaricomycetes</taxon>
        <taxon>Agaricomycetidae</taxon>
        <taxon>Agaricales</taxon>
        <taxon>Tricholomatineae</taxon>
        <taxon>Lyophyllaceae</taxon>
        <taxon>Lyophyllum</taxon>
    </lineage>
</organism>
<evidence type="ECO:0000313" key="8">
    <source>
        <dbReference type="EMBL" id="GLB36975.1"/>
    </source>
</evidence>
<keyword evidence="3" id="KW-0539">Nucleus</keyword>
<dbReference type="Pfam" id="PF00172">
    <property type="entry name" value="Zn_clus"/>
    <property type="match status" value="1"/>
</dbReference>
<dbReference type="GO" id="GO:0006351">
    <property type="term" value="P:DNA-templated transcription"/>
    <property type="evidence" value="ECO:0007669"/>
    <property type="project" value="InterPro"/>
</dbReference>
<feature type="domain" description="CCHC-type" evidence="7">
    <location>
        <begin position="1039"/>
        <end position="1052"/>
    </location>
</feature>
<dbReference type="OrthoDB" id="4456959at2759"/>
<gene>
    <name evidence="8" type="primary">GIN1</name>
    <name evidence="8" type="ORF">LshimejAT787_0400260</name>
</gene>
<dbReference type="PROSITE" id="PS00463">
    <property type="entry name" value="ZN2_CY6_FUNGAL_1"/>
    <property type="match status" value="1"/>
</dbReference>
<dbReference type="Gene3D" id="4.10.240.10">
    <property type="entry name" value="Zn(2)-C6 fungal-type DNA-binding domain"/>
    <property type="match status" value="1"/>
</dbReference>
<dbReference type="SUPFAM" id="SSF57756">
    <property type="entry name" value="Retrovirus zinc finger-like domains"/>
    <property type="match status" value="1"/>
</dbReference>
<dbReference type="InterPro" id="IPR036864">
    <property type="entry name" value="Zn2-C6_fun-type_DNA-bd_sf"/>
</dbReference>
<dbReference type="EMBL" id="BRPK01000004">
    <property type="protein sequence ID" value="GLB36975.1"/>
    <property type="molecule type" value="Genomic_DNA"/>
</dbReference>
<sequence>MATSPESSGTEPSVSKDPPRKKRRTPGACDHCKQKKIRCDSAQMPGNRCSNCIQSSLECTHREVSKTLGSAKGYVESLEIRLAKMEKLLTKLLPETDLNGELEIIDDASTPPESSLLPRNDDDIHEEELIGRLKRLHVKPQEGRFFGKSSGYQMLQTALDIRREYTGHNQKALNSIGASRTELWYIPSWHSSRREASKPPSYVFPDDDLLPSLVDAYFTRINLFFPLLHRPTFEKSVADGLHRQDWKFGGTVLLVCALGSRYSEDPRVFYPGTTASHSVGWRWFEQVSVLRTSFVEEPSLNELQNHALSVLFAQTSETPQGCWTQLGTALRMAQEVGAHRKRTLEAPTADDELWKRVFWVLMALDRFTSAMSGRQCAIQEEDFDVDRPVECDDEYWDPPDPSLAFQQPANKPSTITYFNCYLNLTDILARAMRVIYSVKESTLPSGKRAPYLDQKKVMALDSAMNGWMDSVPDHLRWNPSSKDKLFLKQSGALYASYYHLQIFIHRPFIPSPRNPSPTTFPSLAICTNAARSCCHVIEIQSESEITLPMLHPIIFAAAIVLLLNIWSGKKSGFAPHPQREIDDVRRCLNLLKASERRWCSAGRYRMILMELATAGDLPVSDGSTDSIIGTKRHRDSDTSPESNAVCQSTGPAKQLRILAGTRRIPNDTPMKQAPEVSSSQALNYELPMYGTELGRLPIFGEVNFSESFQRPRSVPFAVTDNGNDPAAAASYNSRDAQSPQANGFASCEWDLFSAPQGPNPTPPEVPFFYPGQFAECGADGAPFMDNDTLDMWSTAPSGFELNEWGTYISNVDRMTQASGTFGNTWVESLILQSMILQTRTYLEAGFSNDHQDEPEKPDPSPEKTNDGPSVENSGESTPPPKKKRKRTKPSMRDGNTGVKAAEAAAERGRRKAEAEDRKGEDGQAPSSKSAKKKRREQRAKERKQLLSASERRRVKRIHDKQAATTCFACREMGHAAKDCPTAKELANSEDGKKASVVGICYRCGSTKHTLSRCKKPIDESEPLPFASCFVCVYPNGGCCKLCGETSHLAKDCGLRKRAVVNDTTILGTGGSAGADEDDFHSLKRQVNEVDQDEKRKEKLKRSIALKAGTELLKGPAKMSGAPPRKVVNF</sequence>
<protein>
    <submittedName>
        <fullName evidence="8">Fungal specific transcription factor</fullName>
    </submittedName>
</protein>